<protein>
    <recommendedName>
        <fullName evidence="6">Magnesium transporter</fullName>
    </recommendedName>
</protein>
<feature type="compositionally biased region" description="Low complexity" evidence="8">
    <location>
        <begin position="148"/>
        <end position="158"/>
    </location>
</feature>
<name>A0A1Y1ITP4_KLENI</name>
<dbReference type="AlphaFoldDB" id="A0A1Y1ITP4"/>
<keyword evidence="10" id="KW-1185">Reference proteome</keyword>
<dbReference type="GO" id="GO:0015095">
    <property type="term" value="F:magnesium ion transmembrane transporter activity"/>
    <property type="evidence" value="ECO:0000318"/>
    <property type="project" value="GO_Central"/>
</dbReference>
<gene>
    <name evidence="9" type="ORF">KFL_008080050</name>
</gene>
<sequence length="482" mass="53275">MAKAEAQPGLKTPLLPPRPPTPPVSKPTPPAKPVFTLPTATDLAARKKGLGARSWLRLDCQGNSQLLEADKYAIMRRCGIPARDLRILDPLLAYPSTILGREKAIVVNLEAIKAIITADEVLLLNPTDPAVLTYTEELQRRLQPPLAAAPQEPWQEAQPHPPPAGNAALALKGPPRFGHTRSRSETDLGSVFSSESAGMRDNNDRGQPFEFRALEMALEMACSQLHHQSEALEAEAFPALDELTSKISTLNLERVRRLKSRLMALTVRVQKMRDEIEQLLDDDDDMAEMYLTEKRQKLEPPPESPLSAYSTRTGGAPHTPFGSAFTRPTLADASDAEDGESPPHLSRRDSRASRYSSSTESEDVDVEELEMLLEAYFVQTDGITNKLNALKNYIDDTEDYINLQLDNHRNQLLQLEIVLTIATFIMAMFSVVAGVFGMNIPIAIFHEDHSWAFKWVIIGSGAGGLAVFAALIAWIKYNNLIN</sequence>
<keyword evidence="5 6" id="KW-0472">Membrane</keyword>
<dbReference type="Proteomes" id="UP000054558">
    <property type="component" value="Unassembled WGS sequence"/>
</dbReference>
<evidence type="ECO:0000256" key="6">
    <source>
        <dbReference type="RuleBase" id="RU366041"/>
    </source>
</evidence>
<keyword evidence="7" id="KW-0175">Coiled coil</keyword>
<keyword evidence="6" id="KW-0406">Ion transport</keyword>
<dbReference type="OrthoDB" id="10251508at2759"/>
<feature type="region of interest" description="Disordered" evidence="8">
    <location>
        <begin position="293"/>
        <end position="361"/>
    </location>
</feature>
<dbReference type="PANTHER" id="PTHR13890:SF26">
    <property type="entry name" value="MAGNESIUM TRANSPORTER MRS2-1"/>
    <property type="match status" value="1"/>
</dbReference>
<evidence type="ECO:0000256" key="2">
    <source>
        <dbReference type="ARBA" id="ARBA00007535"/>
    </source>
</evidence>
<dbReference type="FunFam" id="2.40.128.330:FF:000001">
    <property type="entry name" value="Magnesium transporter MRS2-1"/>
    <property type="match status" value="1"/>
</dbReference>
<dbReference type="Pfam" id="PF22099">
    <property type="entry name" value="MRS2-like"/>
    <property type="match status" value="3"/>
</dbReference>
<evidence type="ECO:0000256" key="3">
    <source>
        <dbReference type="ARBA" id="ARBA00022692"/>
    </source>
</evidence>
<keyword evidence="6" id="KW-0460">Magnesium</keyword>
<dbReference type="Gene3D" id="1.20.58.340">
    <property type="entry name" value="Magnesium transport protein CorA, transmembrane region"/>
    <property type="match status" value="2"/>
</dbReference>
<reference evidence="9 10" key="1">
    <citation type="journal article" date="2014" name="Nat. Commun.">
        <title>Klebsormidium flaccidum genome reveals primary factors for plant terrestrial adaptation.</title>
        <authorList>
            <person name="Hori K."/>
            <person name="Maruyama F."/>
            <person name="Fujisawa T."/>
            <person name="Togashi T."/>
            <person name="Yamamoto N."/>
            <person name="Seo M."/>
            <person name="Sato S."/>
            <person name="Yamada T."/>
            <person name="Mori H."/>
            <person name="Tajima N."/>
            <person name="Moriyama T."/>
            <person name="Ikeuchi M."/>
            <person name="Watanabe M."/>
            <person name="Wada H."/>
            <person name="Kobayashi K."/>
            <person name="Saito M."/>
            <person name="Masuda T."/>
            <person name="Sasaki-Sekimoto Y."/>
            <person name="Mashiguchi K."/>
            <person name="Awai K."/>
            <person name="Shimojima M."/>
            <person name="Masuda S."/>
            <person name="Iwai M."/>
            <person name="Nobusawa T."/>
            <person name="Narise T."/>
            <person name="Kondo S."/>
            <person name="Saito H."/>
            <person name="Sato R."/>
            <person name="Murakawa M."/>
            <person name="Ihara Y."/>
            <person name="Oshima-Yamada Y."/>
            <person name="Ohtaka K."/>
            <person name="Satoh M."/>
            <person name="Sonobe K."/>
            <person name="Ishii M."/>
            <person name="Ohtani R."/>
            <person name="Kanamori-Sato M."/>
            <person name="Honoki R."/>
            <person name="Miyazaki D."/>
            <person name="Mochizuki H."/>
            <person name="Umetsu J."/>
            <person name="Higashi K."/>
            <person name="Shibata D."/>
            <person name="Kamiya Y."/>
            <person name="Sato N."/>
            <person name="Nakamura Y."/>
            <person name="Tabata S."/>
            <person name="Ida S."/>
            <person name="Kurokawa K."/>
            <person name="Ohta H."/>
        </authorList>
    </citation>
    <scope>NUCLEOTIDE SEQUENCE [LARGE SCALE GENOMIC DNA]</scope>
    <source>
        <strain evidence="9 10">NIES-2285</strain>
    </source>
</reference>
<feature type="compositionally biased region" description="Pro residues" evidence="8">
    <location>
        <begin position="14"/>
        <end position="32"/>
    </location>
</feature>
<dbReference type="InterPro" id="IPR039204">
    <property type="entry name" value="MRS2-like"/>
</dbReference>
<evidence type="ECO:0000256" key="5">
    <source>
        <dbReference type="ARBA" id="ARBA00023136"/>
    </source>
</evidence>
<dbReference type="OMA" id="GHCSIER"/>
<feature type="transmembrane region" description="Helical" evidence="6">
    <location>
        <begin position="452"/>
        <end position="475"/>
    </location>
</feature>
<evidence type="ECO:0000256" key="1">
    <source>
        <dbReference type="ARBA" id="ARBA00004141"/>
    </source>
</evidence>
<comment type="function">
    <text evidence="6">Magnesium transporter that may mediate the influx of magnesium.</text>
</comment>
<proteinExistence type="inferred from homology"/>
<evidence type="ECO:0000256" key="7">
    <source>
        <dbReference type="SAM" id="Coils"/>
    </source>
</evidence>
<dbReference type="GO" id="GO:0015693">
    <property type="term" value="P:magnesium ion transport"/>
    <property type="evidence" value="ECO:0000318"/>
    <property type="project" value="GO_Central"/>
</dbReference>
<feature type="region of interest" description="Disordered" evidence="8">
    <location>
        <begin position="148"/>
        <end position="185"/>
    </location>
</feature>
<evidence type="ECO:0000256" key="4">
    <source>
        <dbReference type="ARBA" id="ARBA00022989"/>
    </source>
</evidence>
<accession>A0A1Y1ITP4</accession>
<feature type="coiled-coil region" evidence="7">
    <location>
        <begin position="255"/>
        <end position="282"/>
    </location>
</feature>
<dbReference type="EMBL" id="DF237757">
    <property type="protein sequence ID" value="GAQ91568.1"/>
    <property type="molecule type" value="Genomic_DNA"/>
</dbReference>
<evidence type="ECO:0000313" key="9">
    <source>
        <dbReference type="EMBL" id="GAQ91568.1"/>
    </source>
</evidence>
<keyword evidence="4 6" id="KW-1133">Transmembrane helix</keyword>
<keyword evidence="3 6" id="KW-0812">Transmembrane</keyword>
<dbReference type="Gene3D" id="2.40.128.330">
    <property type="match status" value="1"/>
</dbReference>
<comment type="subcellular location">
    <subcellularLocation>
        <location evidence="1 6">Membrane</location>
        <topology evidence="1 6">Multi-pass membrane protein</topology>
    </subcellularLocation>
</comment>
<dbReference type="CDD" id="cd12823">
    <property type="entry name" value="Mrs2_Mfm1p-like"/>
    <property type="match status" value="1"/>
</dbReference>
<evidence type="ECO:0000256" key="8">
    <source>
        <dbReference type="SAM" id="MobiDB-lite"/>
    </source>
</evidence>
<keyword evidence="6" id="KW-0813">Transport</keyword>
<feature type="transmembrane region" description="Helical" evidence="6">
    <location>
        <begin position="417"/>
        <end position="440"/>
    </location>
</feature>
<dbReference type="GO" id="GO:0016020">
    <property type="term" value="C:membrane"/>
    <property type="evidence" value="ECO:0007669"/>
    <property type="project" value="UniProtKB-SubCell"/>
</dbReference>
<dbReference type="PANTHER" id="PTHR13890">
    <property type="entry name" value="RNA SPLICING PROTEIN MRS2, MITOCHONDRIAL"/>
    <property type="match status" value="1"/>
</dbReference>
<dbReference type="SUPFAM" id="SSF144083">
    <property type="entry name" value="Magnesium transport protein CorA, transmembrane region"/>
    <property type="match status" value="1"/>
</dbReference>
<evidence type="ECO:0000313" key="10">
    <source>
        <dbReference type="Proteomes" id="UP000054558"/>
    </source>
</evidence>
<comment type="similarity">
    <text evidence="2 6">Belongs to the CorA metal ion transporter (MIT) (TC 1.A.35.5) family.</text>
</comment>
<feature type="region of interest" description="Disordered" evidence="8">
    <location>
        <begin position="1"/>
        <end position="33"/>
    </location>
</feature>
<organism evidence="9 10">
    <name type="scientific">Klebsormidium nitens</name>
    <name type="common">Green alga</name>
    <name type="synonym">Ulothrix nitens</name>
    <dbReference type="NCBI Taxonomy" id="105231"/>
    <lineage>
        <taxon>Eukaryota</taxon>
        <taxon>Viridiplantae</taxon>
        <taxon>Streptophyta</taxon>
        <taxon>Klebsormidiophyceae</taxon>
        <taxon>Klebsormidiales</taxon>
        <taxon>Klebsormidiaceae</taxon>
        <taxon>Klebsormidium</taxon>
    </lineage>
</organism>
<dbReference type="InterPro" id="IPR045863">
    <property type="entry name" value="CorA_TM1_TM2"/>
</dbReference>